<gene>
    <name evidence="3" type="ORF">SAMN05444515_11540</name>
</gene>
<dbReference type="OrthoDB" id="9806942at2"/>
<keyword evidence="4" id="KW-1185">Reference proteome</keyword>
<dbReference type="Gene3D" id="3.40.50.11590">
    <property type="match status" value="1"/>
</dbReference>
<feature type="domain" description="Putative heavy-metal chelation" evidence="1">
    <location>
        <begin position="114"/>
        <end position="248"/>
    </location>
</feature>
<evidence type="ECO:0000313" key="4">
    <source>
        <dbReference type="Proteomes" id="UP000199256"/>
    </source>
</evidence>
<proteinExistence type="predicted"/>
<dbReference type="Proteomes" id="UP000199256">
    <property type="component" value="Unassembled WGS sequence"/>
</dbReference>
<evidence type="ECO:0000313" key="3">
    <source>
        <dbReference type="EMBL" id="SEL39893.1"/>
    </source>
</evidence>
<dbReference type="Gene3D" id="3.30.390.100">
    <property type="match status" value="1"/>
</dbReference>
<protein>
    <recommendedName>
        <fullName evidence="5">Heavy-metal chelation</fullName>
    </recommendedName>
</protein>
<dbReference type="RefSeq" id="WP_090254823.1">
    <property type="nucleotide sequence ID" value="NZ_FOAA01000015.1"/>
</dbReference>
<evidence type="ECO:0000259" key="2">
    <source>
        <dbReference type="Pfam" id="PF13938"/>
    </source>
</evidence>
<dbReference type="EMBL" id="FOAA01000015">
    <property type="protein sequence ID" value="SEL39893.1"/>
    <property type="molecule type" value="Genomic_DNA"/>
</dbReference>
<dbReference type="Pfam" id="PF13938">
    <property type="entry name" value="DUF4213"/>
    <property type="match status" value="1"/>
</dbReference>
<dbReference type="InterPro" id="IPR007161">
    <property type="entry name" value="DUF364"/>
</dbReference>
<feature type="domain" description="DUF4213" evidence="2">
    <location>
        <begin position="9"/>
        <end position="90"/>
    </location>
</feature>
<dbReference type="InterPro" id="IPR025251">
    <property type="entry name" value="DUF4213"/>
</dbReference>
<dbReference type="Pfam" id="PF04016">
    <property type="entry name" value="DUF364"/>
    <property type="match status" value="1"/>
</dbReference>
<evidence type="ECO:0008006" key="5">
    <source>
        <dbReference type="Google" id="ProtNLM"/>
    </source>
</evidence>
<name>A0A1H7PVZ0_9GAMM</name>
<sequence>MHPSPWSIYERLEEAAAGKARVREVLIGLTWTLCESDQGFGLAMSPFHGTRTLPWPGTLAGRSVRELSPWIRSWNPHEAVVGMAAINAVINPGSPLAAAATPIPVQGSANLAVFQHFAPQLVGRRVVVVGRYPGLDSLALDCQLTVLERQPGADDLPDPAAEYVLGEADWVFLTATSLINKTFPRLAACARGATLVLMGPTVPWLGALADWGVDYLAGVHVVDGTHLRQTVGEGGGTRIFETGVRYAVIRLMQNGDPCPCL</sequence>
<dbReference type="STRING" id="1396821.SAMN05444515_11540"/>
<dbReference type="SUPFAM" id="SSF159713">
    <property type="entry name" value="Dhaf3308-like"/>
    <property type="match status" value="1"/>
</dbReference>
<evidence type="ECO:0000259" key="1">
    <source>
        <dbReference type="Pfam" id="PF04016"/>
    </source>
</evidence>
<organism evidence="3 4">
    <name type="scientific">Ectothiorhodospira marina</name>
    <dbReference type="NCBI Taxonomy" id="1396821"/>
    <lineage>
        <taxon>Bacteria</taxon>
        <taxon>Pseudomonadati</taxon>
        <taxon>Pseudomonadota</taxon>
        <taxon>Gammaproteobacteria</taxon>
        <taxon>Chromatiales</taxon>
        <taxon>Ectothiorhodospiraceae</taxon>
        <taxon>Ectothiorhodospira</taxon>
    </lineage>
</organism>
<accession>A0A1H7PVZ0</accession>
<reference evidence="4" key="1">
    <citation type="submission" date="2016-10" db="EMBL/GenBank/DDBJ databases">
        <authorList>
            <person name="Varghese N."/>
            <person name="Submissions S."/>
        </authorList>
    </citation>
    <scope>NUCLEOTIDE SEQUENCE [LARGE SCALE GENOMIC DNA]</scope>
    <source>
        <strain evidence="4">DSM 241</strain>
    </source>
</reference>
<dbReference type="AlphaFoldDB" id="A0A1H7PVZ0"/>